<dbReference type="EMBL" id="VHSG01000023">
    <property type="protein sequence ID" value="TQV70797.1"/>
    <property type="molecule type" value="Genomic_DNA"/>
</dbReference>
<name>A0A545T0P6_9GAMM</name>
<dbReference type="InterPro" id="IPR011051">
    <property type="entry name" value="RmlC_Cupin_sf"/>
</dbReference>
<evidence type="ECO:0000313" key="2">
    <source>
        <dbReference type="Proteomes" id="UP000319732"/>
    </source>
</evidence>
<evidence type="ECO:0000313" key="1">
    <source>
        <dbReference type="EMBL" id="TQV70797.1"/>
    </source>
</evidence>
<reference evidence="1 2" key="1">
    <citation type="submission" date="2019-06" db="EMBL/GenBank/DDBJ databases">
        <title>Whole genome sequence for Cellvibrionaceae sp. R142.</title>
        <authorList>
            <person name="Wang G."/>
        </authorList>
    </citation>
    <scope>NUCLEOTIDE SEQUENCE [LARGE SCALE GENOMIC DNA]</scope>
    <source>
        <strain evidence="1 2">R142</strain>
    </source>
</reference>
<accession>A0A545T0P6</accession>
<dbReference type="Gene3D" id="2.60.120.10">
    <property type="entry name" value="Jelly Rolls"/>
    <property type="match status" value="1"/>
</dbReference>
<dbReference type="CDD" id="cd06989">
    <property type="entry name" value="cupin_DRT102"/>
    <property type="match status" value="1"/>
</dbReference>
<dbReference type="InterPro" id="IPR014710">
    <property type="entry name" value="RmlC-like_jellyroll"/>
</dbReference>
<proteinExistence type="predicted"/>
<sequence length="276" mass="30219">MGKLKFTVLALAMGTTAIPSKADDHSVLATDNIEWGLLNPLRGDASPRAADLWGDRTKGIATGMLVKFKKGFSSPPHIHNITYRGVVIEGLMHNDDPAAEKMWLPPGSFWTQPAGESHITAADGPDNLIYLEIDSGPYLVLSAEKAFDNGERPINLDERNLVWLDARDVKQLEKSTVQIAYLWGKPHLANGSFVKLPAGFKGSIENDNGLKAVVVRGKATHQWNNNEARIALSPSSFFSSKAKGEHKITVETEMVLYINSNGRYAVEQPVAPRQAH</sequence>
<protein>
    <submittedName>
        <fullName evidence="1">DUF4437 domain-containing protein</fullName>
    </submittedName>
</protein>
<dbReference type="RefSeq" id="WP_142928898.1">
    <property type="nucleotide sequence ID" value="NZ_ML660101.1"/>
</dbReference>
<dbReference type="SUPFAM" id="SSF51182">
    <property type="entry name" value="RmlC-like cupins"/>
    <property type="match status" value="1"/>
</dbReference>
<dbReference type="InterPro" id="IPR028013">
    <property type="entry name" value="DUF4437"/>
</dbReference>
<dbReference type="Proteomes" id="UP000319732">
    <property type="component" value="Unassembled WGS sequence"/>
</dbReference>
<dbReference type="AlphaFoldDB" id="A0A545T0P6"/>
<dbReference type="OrthoDB" id="291085at2"/>
<organism evidence="1 2">
    <name type="scientific">Exilibacterium tricleocarpae</name>
    <dbReference type="NCBI Taxonomy" id="2591008"/>
    <lineage>
        <taxon>Bacteria</taxon>
        <taxon>Pseudomonadati</taxon>
        <taxon>Pseudomonadota</taxon>
        <taxon>Gammaproteobacteria</taxon>
        <taxon>Cellvibrionales</taxon>
        <taxon>Cellvibrionaceae</taxon>
        <taxon>Exilibacterium</taxon>
    </lineage>
</organism>
<keyword evidence="2" id="KW-1185">Reference proteome</keyword>
<dbReference type="Pfam" id="PF14499">
    <property type="entry name" value="DUF4437"/>
    <property type="match status" value="1"/>
</dbReference>
<gene>
    <name evidence="1" type="ORF">FKG94_20955</name>
</gene>
<comment type="caution">
    <text evidence="1">The sequence shown here is derived from an EMBL/GenBank/DDBJ whole genome shotgun (WGS) entry which is preliminary data.</text>
</comment>